<comment type="caution">
    <text evidence="8">The sequence shown here is derived from an EMBL/GenBank/DDBJ whole genome shotgun (WGS) entry which is preliminary data.</text>
</comment>
<evidence type="ECO:0000256" key="5">
    <source>
        <dbReference type="SAM" id="SignalP"/>
    </source>
</evidence>
<feature type="compositionally biased region" description="Pro residues" evidence="4">
    <location>
        <begin position="685"/>
        <end position="695"/>
    </location>
</feature>
<feature type="region of interest" description="Disordered" evidence="4">
    <location>
        <begin position="48"/>
        <end position="70"/>
    </location>
</feature>
<dbReference type="PANTHER" id="PTHR11062">
    <property type="entry name" value="EXOSTOSIN HEPARAN SULFATE GLYCOSYLTRANSFERASE -RELATED"/>
    <property type="match status" value="1"/>
</dbReference>
<comment type="similarity">
    <text evidence="2">Belongs to the glycosyltransferase 47 family.</text>
</comment>
<evidence type="ECO:0000259" key="7">
    <source>
        <dbReference type="PROSITE" id="PS01186"/>
    </source>
</evidence>
<dbReference type="InterPro" id="IPR004263">
    <property type="entry name" value="Exostosin"/>
</dbReference>
<evidence type="ECO:0000256" key="4">
    <source>
        <dbReference type="SAM" id="MobiDB-lite"/>
    </source>
</evidence>
<dbReference type="Proteomes" id="UP000612055">
    <property type="component" value="Unassembled WGS sequence"/>
</dbReference>
<feature type="signal peptide" evidence="5">
    <location>
        <begin position="1"/>
        <end position="28"/>
    </location>
</feature>
<feature type="compositionally biased region" description="Basic and acidic residues" evidence="4">
    <location>
        <begin position="647"/>
        <end position="666"/>
    </location>
</feature>
<name>A0A835XCU6_9CHLO</name>
<keyword evidence="3" id="KW-0333">Golgi apparatus</keyword>
<dbReference type="PROSITE" id="PS01186">
    <property type="entry name" value="EGF_2"/>
    <property type="match status" value="1"/>
</dbReference>
<feature type="region of interest" description="Disordered" evidence="4">
    <location>
        <begin position="602"/>
        <end position="695"/>
    </location>
</feature>
<gene>
    <name evidence="8" type="ORF">HYH03_018962</name>
</gene>
<protein>
    <recommendedName>
        <fullName evidence="6 7">EGF-like domain-containing protein</fullName>
    </recommendedName>
</protein>
<dbReference type="PROSITE" id="PS00022">
    <property type="entry name" value="EGF_1"/>
    <property type="match status" value="2"/>
</dbReference>
<evidence type="ECO:0000256" key="1">
    <source>
        <dbReference type="ARBA" id="ARBA00004323"/>
    </source>
</evidence>
<feature type="chain" id="PRO_5032352592" description="EGF-like domain-containing protein" evidence="5">
    <location>
        <begin position="29"/>
        <end position="747"/>
    </location>
</feature>
<feature type="compositionally biased region" description="Gly residues" evidence="4">
    <location>
        <begin position="608"/>
        <end position="621"/>
    </location>
</feature>
<proteinExistence type="inferred from homology"/>
<evidence type="ECO:0000313" key="9">
    <source>
        <dbReference type="Proteomes" id="UP000612055"/>
    </source>
</evidence>
<keyword evidence="9" id="KW-1185">Reference proteome</keyword>
<dbReference type="InterPro" id="IPR040911">
    <property type="entry name" value="Exostosin_GT47"/>
</dbReference>
<feature type="domain" description="EGF-like" evidence="6">
    <location>
        <begin position="112"/>
        <end position="123"/>
    </location>
</feature>
<dbReference type="InterPro" id="IPR000742">
    <property type="entry name" value="EGF"/>
</dbReference>
<sequence length="747" mass="82054">MPQPRPSAGWRSLTALLLATVLLSTTEDRHVQADGELGWTHGSAWDQPLQRRQLTSSTKRSKSGNLPHGISARSASVTAAALDDSVRFDLRNSKCLVNCTVYGTCNEELGRCDCPRTRSGEDCSRREWRKPMTERCREQGYPDVKECLDPDQNCLNACNRRGVCQAGFCHCKPGFFGADCSLSLDSATGKPELLAGQNYTARAKRPWVYVYDLPPHLTQWNNHKRLDRPTHLLFWQRLLSSGARVADGDAADYYFIPVRQRSFTDSGMLVEAIKLIRAAHPWWNQTGGARHFVIQTGDWGRVEASEEAQALTVNMTWLTHWGLTKERGNILRWNKSHRVDRDVVVPVYISPGHYVKFAMVRSPLHPAIKKRARNATQLFFAGRICLDQRKPDNRSWPTCGDDKDYYSGKIREKVFVAHWNRSSFRVVRSEPKYGYFMSRSSYCLAPPGAGHGQRQIQSLFMGCVPVTIGDGILEPFEPALSWSDFGVRVAEDDIPRLHQILEAIGPEELAQKQERMRCAAQHMLYSSITGALFGEDGRFDAFETTLEVLRVMRQHPDAPPESYRAIDKDFDAFMDCRDPPGFKWLSGIPEESNPWADLEADAAASSNGGAGVGGTGGAGGDGSKDAGAESKGAGAGAGGEEGGEQDGEGHDGEDEHGGEGDSHEPGGEEGAGKGASTVASSSALAPPPGKSGPPPLVLCSHCAVDLRRHDRSCYYFLRGAGHMGVPGGAICARGHRYRLAQCPRLWG</sequence>
<keyword evidence="5" id="KW-0732">Signal</keyword>
<evidence type="ECO:0000313" key="8">
    <source>
        <dbReference type="EMBL" id="KAG2482087.1"/>
    </source>
</evidence>
<dbReference type="Gene3D" id="2.10.25.10">
    <property type="entry name" value="Laminin"/>
    <property type="match status" value="1"/>
</dbReference>
<dbReference type="EMBL" id="JAEHOE010000266">
    <property type="protein sequence ID" value="KAG2482087.1"/>
    <property type="molecule type" value="Genomic_DNA"/>
</dbReference>
<dbReference type="Pfam" id="PF03016">
    <property type="entry name" value="Exostosin_GT47"/>
    <property type="match status" value="1"/>
</dbReference>
<organism evidence="8 9">
    <name type="scientific">Edaphochlamys debaryana</name>
    <dbReference type="NCBI Taxonomy" id="47281"/>
    <lineage>
        <taxon>Eukaryota</taxon>
        <taxon>Viridiplantae</taxon>
        <taxon>Chlorophyta</taxon>
        <taxon>core chlorophytes</taxon>
        <taxon>Chlorophyceae</taxon>
        <taxon>CS clade</taxon>
        <taxon>Chlamydomonadales</taxon>
        <taxon>Chlamydomonadales incertae sedis</taxon>
        <taxon>Edaphochlamys</taxon>
    </lineage>
</organism>
<dbReference type="OrthoDB" id="1924787at2759"/>
<reference evidence="8" key="1">
    <citation type="journal article" date="2020" name="bioRxiv">
        <title>Comparative genomics of Chlamydomonas.</title>
        <authorList>
            <person name="Craig R.J."/>
            <person name="Hasan A.R."/>
            <person name="Ness R.W."/>
            <person name="Keightley P.D."/>
        </authorList>
    </citation>
    <scope>NUCLEOTIDE SEQUENCE</scope>
    <source>
        <strain evidence="8">CCAP 11/70</strain>
    </source>
</reference>
<dbReference type="PANTHER" id="PTHR11062:SF376">
    <property type="entry name" value="EXOSTOSIN FAMILY PROTEIN"/>
    <property type="match status" value="1"/>
</dbReference>
<evidence type="ECO:0000256" key="2">
    <source>
        <dbReference type="ARBA" id="ARBA00010271"/>
    </source>
</evidence>
<accession>A0A835XCU6</accession>
<dbReference type="GO" id="GO:0016757">
    <property type="term" value="F:glycosyltransferase activity"/>
    <property type="evidence" value="ECO:0007669"/>
    <property type="project" value="InterPro"/>
</dbReference>
<comment type="subcellular location">
    <subcellularLocation>
        <location evidence="1">Golgi apparatus membrane</location>
        <topology evidence="1">Single-pass type II membrane protein</topology>
    </subcellularLocation>
</comment>
<dbReference type="AlphaFoldDB" id="A0A835XCU6"/>
<evidence type="ECO:0000259" key="6">
    <source>
        <dbReference type="PROSITE" id="PS00022"/>
    </source>
</evidence>
<feature type="domain" description="EGF-like" evidence="6 7">
    <location>
        <begin position="169"/>
        <end position="180"/>
    </location>
</feature>
<dbReference type="GO" id="GO:0000139">
    <property type="term" value="C:Golgi membrane"/>
    <property type="evidence" value="ECO:0007669"/>
    <property type="project" value="UniProtKB-SubCell"/>
</dbReference>
<feature type="compositionally biased region" description="Low complexity" evidence="4">
    <location>
        <begin position="674"/>
        <end position="684"/>
    </location>
</feature>
<evidence type="ECO:0000256" key="3">
    <source>
        <dbReference type="ARBA" id="ARBA00023034"/>
    </source>
</evidence>